<proteinExistence type="predicted"/>
<evidence type="ECO:0000313" key="2">
    <source>
        <dbReference type="Proteomes" id="UP000288082"/>
    </source>
</evidence>
<organism evidence="1 2">
    <name type="scientific">Thermus scotoductus</name>
    <dbReference type="NCBI Taxonomy" id="37636"/>
    <lineage>
        <taxon>Bacteria</taxon>
        <taxon>Thermotogati</taxon>
        <taxon>Deinococcota</taxon>
        <taxon>Deinococci</taxon>
        <taxon>Thermales</taxon>
        <taxon>Thermaceae</taxon>
        <taxon>Thermus</taxon>
    </lineage>
</organism>
<dbReference type="AlphaFoldDB" id="A0A430R515"/>
<name>A0A430R515_THESC</name>
<comment type="caution">
    <text evidence="1">The sequence shown here is derived from an EMBL/GenBank/DDBJ whole genome shotgun (WGS) entry which is preliminary data.</text>
</comment>
<accession>A0A430R515</accession>
<dbReference type="InterPro" id="IPR058640">
    <property type="entry name" value="Phi812_tail_tube"/>
</dbReference>
<sequence length="146" mass="16018">MATITEQTVFHANHAVIKADGVPIGRLQNVQVSVDSGADYVYEVGSIDPVEINHNRRSYRITAQTFVLRRGAHALHRFPSKLGEVQAMTIEFLDRDTGTYWIALGVEPVGETVNLSANQRVAKNVQFMALMVQQKGTGGGSPVQRV</sequence>
<evidence type="ECO:0000313" key="1">
    <source>
        <dbReference type="EMBL" id="RTH02411.1"/>
    </source>
</evidence>
<dbReference type="Pfam" id="PF26461">
    <property type="entry name" value="Phi812_tail_tube"/>
    <property type="match status" value="1"/>
</dbReference>
<gene>
    <name evidence="1" type="ORF">CSW50_07620</name>
</gene>
<protein>
    <submittedName>
        <fullName evidence="1">Uncharacterized protein</fullName>
    </submittedName>
</protein>
<dbReference type="EMBL" id="PELM01000226">
    <property type="protein sequence ID" value="RTH02411.1"/>
    <property type="molecule type" value="Genomic_DNA"/>
</dbReference>
<dbReference type="RefSeq" id="WP_126187532.1">
    <property type="nucleotide sequence ID" value="NZ_PELM01000226.1"/>
</dbReference>
<dbReference type="Proteomes" id="UP000288082">
    <property type="component" value="Unassembled WGS sequence"/>
</dbReference>
<reference evidence="1 2" key="1">
    <citation type="journal article" date="2019" name="Extremophiles">
        <title>Biogeography of thermophiles and predominance of Thermus scotoductus in domestic water heaters.</title>
        <authorList>
            <person name="Wilpiszeski R.L."/>
            <person name="Zhang Z."/>
            <person name="House C.H."/>
        </authorList>
    </citation>
    <scope>NUCLEOTIDE SEQUENCE [LARGE SCALE GENOMIC DNA]</scope>
    <source>
        <strain evidence="1 2">38_S38</strain>
    </source>
</reference>